<proteinExistence type="predicted"/>
<evidence type="ECO:0000313" key="3">
    <source>
        <dbReference type="WBParaSite" id="SSLN_0000144001-mRNA-1"/>
    </source>
</evidence>
<organism evidence="3">
    <name type="scientific">Schistocephalus solidus</name>
    <name type="common">Tapeworm</name>
    <dbReference type="NCBI Taxonomy" id="70667"/>
    <lineage>
        <taxon>Eukaryota</taxon>
        <taxon>Metazoa</taxon>
        <taxon>Spiralia</taxon>
        <taxon>Lophotrochozoa</taxon>
        <taxon>Platyhelminthes</taxon>
        <taxon>Cestoda</taxon>
        <taxon>Eucestoda</taxon>
        <taxon>Diphyllobothriidea</taxon>
        <taxon>Diphyllobothriidae</taxon>
        <taxon>Schistocephalus</taxon>
    </lineage>
</organism>
<sequence length="69" mass="7374">MEKELCNVAKDAVAAYRIVILRSMSASSQPDPAVAHSVALPTGYPTDMTEFPHSKRDIASSIIAISVQS</sequence>
<accession>A0A183SAY8</accession>
<dbReference type="EMBL" id="UYSU01002806">
    <property type="protein sequence ID" value="VDL87625.1"/>
    <property type="molecule type" value="Genomic_DNA"/>
</dbReference>
<evidence type="ECO:0000313" key="2">
    <source>
        <dbReference type="Proteomes" id="UP000275846"/>
    </source>
</evidence>
<reference evidence="3" key="1">
    <citation type="submission" date="2016-06" db="UniProtKB">
        <authorList>
            <consortium name="WormBaseParasite"/>
        </authorList>
    </citation>
    <scope>IDENTIFICATION</scope>
</reference>
<evidence type="ECO:0000313" key="1">
    <source>
        <dbReference type="EMBL" id="VDL87625.1"/>
    </source>
</evidence>
<dbReference type="AlphaFoldDB" id="A0A183SAY8"/>
<name>A0A183SAY8_SCHSO</name>
<dbReference type="Proteomes" id="UP000275846">
    <property type="component" value="Unassembled WGS sequence"/>
</dbReference>
<dbReference type="WBParaSite" id="SSLN_0000144001-mRNA-1">
    <property type="protein sequence ID" value="SSLN_0000144001-mRNA-1"/>
    <property type="gene ID" value="SSLN_0000144001"/>
</dbReference>
<keyword evidence="2" id="KW-1185">Reference proteome</keyword>
<gene>
    <name evidence="1" type="ORF">SSLN_LOCUS1386</name>
</gene>
<reference evidence="1 2" key="2">
    <citation type="submission" date="2018-11" db="EMBL/GenBank/DDBJ databases">
        <authorList>
            <consortium name="Pathogen Informatics"/>
        </authorList>
    </citation>
    <scope>NUCLEOTIDE SEQUENCE [LARGE SCALE GENOMIC DNA]</scope>
    <source>
        <strain evidence="1 2">NST_G2</strain>
    </source>
</reference>
<protein>
    <submittedName>
        <fullName evidence="1 3">Uncharacterized protein</fullName>
    </submittedName>
</protein>